<dbReference type="Gene3D" id="1.10.8.430">
    <property type="entry name" value="Helical domain of apoptotic protease-activating factors"/>
    <property type="match status" value="1"/>
</dbReference>
<dbReference type="InterPro" id="IPR032675">
    <property type="entry name" value="LRR_dom_sf"/>
</dbReference>
<keyword evidence="4" id="KW-0547">Nucleotide-binding</keyword>
<dbReference type="InterPro" id="IPR042197">
    <property type="entry name" value="Apaf_helical"/>
</dbReference>
<feature type="domain" description="Disease resistance protein winged helix" evidence="11">
    <location>
        <begin position="413"/>
        <end position="479"/>
    </location>
</feature>
<dbReference type="EMBL" id="GQ203303">
    <property type="protein sequence ID" value="ACS49658.1"/>
    <property type="molecule type" value="Genomic_DNA"/>
</dbReference>
<keyword evidence="5" id="KW-0611">Plant defense</keyword>
<comment type="similarity">
    <text evidence="1">Belongs to the disease resistance NB-LRR family.</text>
</comment>
<dbReference type="InterPro" id="IPR002182">
    <property type="entry name" value="NB-ARC"/>
</dbReference>
<feature type="domain" description="Disease resistance N-terminal" evidence="10">
    <location>
        <begin position="13"/>
        <end position="97"/>
    </location>
</feature>
<dbReference type="Pfam" id="PF00931">
    <property type="entry name" value="NB-ARC"/>
    <property type="match status" value="1"/>
</dbReference>
<dbReference type="PANTHER" id="PTHR23155:SF1233">
    <property type="entry name" value="DISEASE RESISTANCE PROTEIN RGA4"/>
    <property type="match status" value="1"/>
</dbReference>
<evidence type="ECO:0000256" key="7">
    <source>
        <dbReference type="SAM" id="Coils"/>
    </source>
</evidence>
<keyword evidence="6 7" id="KW-0175">Coiled coil</keyword>
<evidence type="ECO:0000259" key="10">
    <source>
        <dbReference type="Pfam" id="PF18052"/>
    </source>
</evidence>
<dbReference type="Gene3D" id="3.80.10.10">
    <property type="entry name" value="Ribonuclease Inhibitor"/>
    <property type="match status" value="1"/>
</dbReference>
<proteinExistence type="inferred from homology"/>
<dbReference type="Gene3D" id="1.20.5.4130">
    <property type="match status" value="1"/>
</dbReference>
<gene>
    <name evidence="13" type="ORF">OR_ABa179P17_071B12_226K13.1</name>
</gene>
<dbReference type="SUPFAM" id="SSF52540">
    <property type="entry name" value="P-loop containing nucleoside triphosphate hydrolases"/>
    <property type="match status" value="1"/>
</dbReference>
<dbReference type="InterPro" id="IPR036388">
    <property type="entry name" value="WH-like_DNA-bd_sf"/>
</dbReference>
<dbReference type="InterPro" id="IPR027417">
    <property type="entry name" value="P-loop_NTPase"/>
</dbReference>
<evidence type="ECO:0000256" key="3">
    <source>
        <dbReference type="ARBA" id="ARBA00022737"/>
    </source>
</evidence>
<evidence type="ECO:0000256" key="6">
    <source>
        <dbReference type="ARBA" id="ARBA00023054"/>
    </source>
</evidence>
<dbReference type="InterPro" id="IPR044974">
    <property type="entry name" value="Disease_R_plants"/>
</dbReference>
<feature type="domain" description="NB-ARC" evidence="9">
    <location>
        <begin position="164"/>
        <end position="320"/>
    </location>
</feature>
<evidence type="ECO:0000256" key="1">
    <source>
        <dbReference type="ARBA" id="ARBA00008894"/>
    </source>
</evidence>
<keyword evidence="3" id="KW-0677">Repeat</keyword>
<reference evidence="13" key="1">
    <citation type="submission" date="2009-05" db="EMBL/GenBank/DDBJ databases">
        <authorList>
            <person name="Ammiraju J.S.S."/>
            <person name="Lu F."/>
            <person name="Sanyal A."/>
            <person name="Song X."/>
            <person name="Jiang N."/>
            <person name="Pontaroli A.C."/>
            <person name="Rambo T."/>
            <person name="Currie J."/>
            <person name="Kollura K."/>
            <person name="Talag J."/>
            <person name="Fan C."/>
            <person name="Goicoechea J.L."/>
            <person name="Zuccolo A."/>
            <person name="Bennetzen J.L."/>
            <person name="Chen M."/>
            <person name="Jackson S."/>
            <person name="Wing R.A."/>
        </authorList>
    </citation>
    <scope>NUCLEOTIDE SEQUENCE</scope>
</reference>
<evidence type="ECO:0000256" key="2">
    <source>
        <dbReference type="ARBA" id="ARBA00022614"/>
    </source>
</evidence>
<evidence type="ECO:0000256" key="4">
    <source>
        <dbReference type="ARBA" id="ARBA00022741"/>
    </source>
</evidence>
<name>E0CWC4_9ORYZ</name>
<evidence type="ECO:0000259" key="11">
    <source>
        <dbReference type="Pfam" id="PF23559"/>
    </source>
</evidence>
<dbReference type="Pfam" id="PF23559">
    <property type="entry name" value="WHD_DRP"/>
    <property type="match status" value="1"/>
</dbReference>
<dbReference type="GO" id="GO:0098542">
    <property type="term" value="P:defense response to other organism"/>
    <property type="evidence" value="ECO:0007669"/>
    <property type="project" value="TreeGrafter"/>
</dbReference>
<dbReference type="Pfam" id="PF18052">
    <property type="entry name" value="Rx_N"/>
    <property type="match status" value="1"/>
</dbReference>
<keyword evidence="2" id="KW-0433">Leucine-rich repeat</keyword>
<reference evidence="13" key="2">
    <citation type="journal article" date="2010" name="Plant J.">
        <title>Spatio-temporal patterns of genome evolution in allotetraploid species of the genus Oryza.</title>
        <authorList>
            <person name="Ammiraju J.S."/>
            <person name="Fan C."/>
            <person name="Yu Y."/>
            <person name="Song X."/>
            <person name="Cranston K.A."/>
            <person name="Pontaroli A.C."/>
            <person name="Lu F."/>
            <person name="Sanyal A."/>
            <person name="Jiang N."/>
            <person name="Rambo T."/>
            <person name="Currie J."/>
            <person name="Collura K."/>
            <person name="Talag J."/>
            <person name="Bennetzen J.L."/>
            <person name="Chen M."/>
            <person name="Jackson S."/>
            <person name="Wing R.A."/>
        </authorList>
    </citation>
    <scope>NUCLEOTIDE SEQUENCE</scope>
</reference>
<dbReference type="GO" id="GO:0043531">
    <property type="term" value="F:ADP binding"/>
    <property type="evidence" value="ECO:0007669"/>
    <property type="project" value="InterPro"/>
</dbReference>
<dbReference type="PANTHER" id="PTHR23155">
    <property type="entry name" value="DISEASE RESISTANCE PROTEIN RP"/>
    <property type="match status" value="1"/>
</dbReference>
<dbReference type="InterPro" id="IPR041118">
    <property type="entry name" value="Rx_N"/>
</dbReference>
<evidence type="ECO:0000259" key="12">
    <source>
        <dbReference type="Pfam" id="PF23598"/>
    </source>
</evidence>
<evidence type="ECO:0000313" key="13">
    <source>
        <dbReference type="EMBL" id="ACS49658.1"/>
    </source>
</evidence>
<feature type="coiled-coil region" evidence="7">
    <location>
        <begin position="111"/>
        <end position="138"/>
    </location>
</feature>
<dbReference type="Gene3D" id="3.40.50.300">
    <property type="entry name" value="P-loop containing nucleotide triphosphate hydrolases"/>
    <property type="match status" value="1"/>
</dbReference>
<protein>
    <submittedName>
        <fullName evidence="13">NBS-LRR disease resistance protein family-1</fullName>
    </submittedName>
</protein>
<evidence type="ECO:0000259" key="9">
    <source>
        <dbReference type="Pfam" id="PF00931"/>
    </source>
</evidence>
<feature type="region of interest" description="Disordered" evidence="8">
    <location>
        <begin position="945"/>
        <end position="972"/>
    </location>
</feature>
<dbReference type="PRINTS" id="PR00364">
    <property type="entry name" value="DISEASERSIST"/>
</dbReference>
<feature type="domain" description="Disease resistance R13L4/SHOC-2-like LRR" evidence="12">
    <location>
        <begin position="538"/>
        <end position="898"/>
    </location>
</feature>
<dbReference type="Pfam" id="PF23598">
    <property type="entry name" value="LRR_14"/>
    <property type="match status" value="1"/>
</dbReference>
<accession>E0CWC4</accession>
<evidence type="ECO:0000256" key="5">
    <source>
        <dbReference type="ARBA" id="ARBA00022821"/>
    </source>
</evidence>
<evidence type="ECO:0000256" key="8">
    <source>
        <dbReference type="SAM" id="MobiDB-lite"/>
    </source>
</evidence>
<dbReference type="Gene3D" id="1.10.10.10">
    <property type="entry name" value="Winged helix-like DNA-binding domain superfamily/Winged helix DNA-binding domain"/>
    <property type="match status" value="1"/>
</dbReference>
<dbReference type="AlphaFoldDB" id="E0CWC4"/>
<dbReference type="SUPFAM" id="SSF52058">
    <property type="entry name" value="L domain-like"/>
    <property type="match status" value="1"/>
</dbReference>
<sequence>MEAALLSGLIRGTMPKLLAMVGGKYKLHKGLKRDMDFLVKELNMINAAINDELSLQIGYPGAVVQLSIEELRELAHDIEDCIDKILYRATRKQQSSMLARSFRFPKTLYTELQLAQEMQRLKNQAEVVNNRKQRYTVASQPSPATLVEEYSDPRIIDANLIGVEEPLSELREQLAEAGEGQPRQLKVISIVGFSGSGKTALAAEVFNQEARNLEESMFDKHAWVCATHKQPKQVLEDMLQRLSVSDAHSCQRRMEVDISGIGQLCVNIKKHLDKKRYLIVIDDIREEDHWNKIKVAFPALQNGYVLKMTRLSENYSKQLFNEKACPKNYSHYKQPNSAAILKKCDGQPLALVRFGEFLRRNGWPTGPKCKEICKLIQYHLGNKTFEAMRQIMIHNYTSLRDHAFKVCLLYFCMFPFDQPIRRESLLTRWLAEGFLESASNLEATVAFNELMDRNIIHPINVSDNCDIKTCKAYGMMHEFLLHKAISENFVTLFCDEKFEPLWPGERKKFEPRYVRRLSVHGNTAIDGDSSKNIKFSLVRSLTIFGEVDESVLDFSKYQLLRVLDLEKCCNLKDDHLKGIWNLLLLKYLSIGGKVTRLPNDIAKLEHLEALDLRRTEVDTVVVPVEVFQLPCLIHLFGKIKLLVPDSVQQKTEVLEFLSRHKSTLETLAGFVTNGSEEYLHLMGFMNKLRKVKIWCKSSAGSTDMPIDLIMAIQRFILDEDETNTGERTLSLHFIECSANFLNSLEGSFYLTSLKLNGSFPNLGKFFLSLRGLEELCISSSKHTITTDLLKALSTLSDLKYVKLIAYKLEEFTIDDKMFPNLLRLCIELQCPTFPSIKYGALQYLDTLQVLCKDLKGPADVKIERLTNLKEVTLHDKVAPEIREQWEKAAKEHPRRPKLLFLNSVHTAECDLSTDYPTASEQAEIVAAESSLVSSGAVQKRAIQPPLNQGSESYSSVPKKQSNCADQSGSNDYNDLAISEISHALDQLPNWSNGKASSYT</sequence>
<dbReference type="InterPro" id="IPR058922">
    <property type="entry name" value="WHD_DRP"/>
</dbReference>
<dbReference type="InterPro" id="IPR055414">
    <property type="entry name" value="LRR_R13L4/SHOC2-like"/>
</dbReference>
<organism evidence="13">
    <name type="scientific">Oryza ridleyi</name>
    <dbReference type="NCBI Taxonomy" id="83308"/>
    <lineage>
        <taxon>Eukaryota</taxon>
        <taxon>Viridiplantae</taxon>
        <taxon>Streptophyta</taxon>
        <taxon>Embryophyta</taxon>
        <taxon>Tracheophyta</taxon>
        <taxon>Spermatophyta</taxon>
        <taxon>Magnoliopsida</taxon>
        <taxon>Liliopsida</taxon>
        <taxon>Poales</taxon>
        <taxon>Poaceae</taxon>
        <taxon>BOP clade</taxon>
        <taxon>Oryzoideae</taxon>
        <taxon>Oryzeae</taxon>
        <taxon>Oryzinae</taxon>
        <taxon>Oryza</taxon>
    </lineage>
</organism>